<dbReference type="AlphaFoldDB" id="A0AAV4UFG1"/>
<sequence>MAEYVNGEDNEINKSKDFQQATFYEIVENNPFFCKTLKKRMSCVIVRNPSRAKISGVCRKLKVSRFLWINKRSTNLYAYLFLLVKDNISTLCVLSTVLFDFESNRVGQKNSPIPHTTVSKISSL</sequence>
<evidence type="ECO:0000313" key="1">
    <source>
        <dbReference type="EMBL" id="GIY56527.1"/>
    </source>
</evidence>
<organism evidence="1 2">
    <name type="scientific">Caerostris extrusa</name>
    <name type="common">Bark spider</name>
    <name type="synonym">Caerostris bankana</name>
    <dbReference type="NCBI Taxonomy" id="172846"/>
    <lineage>
        <taxon>Eukaryota</taxon>
        <taxon>Metazoa</taxon>
        <taxon>Ecdysozoa</taxon>
        <taxon>Arthropoda</taxon>
        <taxon>Chelicerata</taxon>
        <taxon>Arachnida</taxon>
        <taxon>Araneae</taxon>
        <taxon>Araneomorphae</taxon>
        <taxon>Entelegynae</taxon>
        <taxon>Araneoidea</taxon>
        <taxon>Araneidae</taxon>
        <taxon>Caerostris</taxon>
    </lineage>
</organism>
<dbReference type="EMBL" id="BPLR01012776">
    <property type="protein sequence ID" value="GIY56527.1"/>
    <property type="molecule type" value="Genomic_DNA"/>
</dbReference>
<comment type="caution">
    <text evidence="1">The sequence shown here is derived from an EMBL/GenBank/DDBJ whole genome shotgun (WGS) entry which is preliminary data.</text>
</comment>
<proteinExistence type="predicted"/>
<keyword evidence="2" id="KW-1185">Reference proteome</keyword>
<gene>
    <name evidence="1" type="ORF">CEXT_260521</name>
</gene>
<name>A0AAV4UFG1_CAEEX</name>
<dbReference type="Proteomes" id="UP001054945">
    <property type="component" value="Unassembled WGS sequence"/>
</dbReference>
<evidence type="ECO:0000313" key="2">
    <source>
        <dbReference type="Proteomes" id="UP001054945"/>
    </source>
</evidence>
<protein>
    <submittedName>
        <fullName evidence="1">Uncharacterized protein</fullName>
    </submittedName>
</protein>
<reference evidence="1 2" key="1">
    <citation type="submission" date="2021-06" db="EMBL/GenBank/DDBJ databases">
        <title>Caerostris extrusa draft genome.</title>
        <authorList>
            <person name="Kono N."/>
            <person name="Arakawa K."/>
        </authorList>
    </citation>
    <scope>NUCLEOTIDE SEQUENCE [LARGE SCALE GENOMIC DNA]</scope>
</reference>
<accession>A0AAV4UFG1</accession>